<dbReference type="PANTHER" id="PTHR48200:SF1">
    <property type="entry name" value="AMINOTRANSFERASE-LIKE PLANT MOBILE DOMAIN-CONTAINING PROTEIN"/>
    <property type="match status" value="1"/>
</dbReference>
<dbReference type="InterPro" id="IPR056647">
    <property type="entry name" value="DUF7745"/>
</dbReference>
<gene>
    <name evidence="2" type="ORF">V6N12_010485</name>
</gene>
<dbReference type="Proteomes" id="UP001472677">
    <property type="component" value="Unassembled WGS sequence"/>
</dbReference>
<dbReference type="EMBL" id="JBBPBM010000012">
    <property type="protein sequence ID" value="KAK8562404.1"/>
    <property type="molecule type" value="Genomic_DNA"/>
</dbReference>
<feature type="domain" description="DUF7745" evidence="1">
    <location>
        <begin position="63"/>
        <end position="129"/>
    </location>
</feature>
<evidence type="ECO:0000259" key="1">
    <source>
        <dbReference type="Pfam" id="PF24924"/>
    </source>
</evidence>
<comment type="caution">
    <text evidence="2">The sequence shown here is derived from an EMBL/GenBank/DDBJ whole genome shotgun (WGS) entry which is preliminary data.</text>
</comment>
<evidence type="ECO:0000313" key="2">
    <source>
        <dbReference type="EMBL" id="KAK8562404.1"/>
    </source>
</evidence>
<dbReference type="PANTHER" id="PTHR48200">
    <property type="entry name" value="PROTEIN, PUTATIVE-RELATED"/>
    <property type="match status" value="1"/>
</dbReference>
<protein>
    <recommendedName>
        <fullName evidence="1">DUF7745 domain-containing protein</fullName>
    </recommendedName>
</protein>
<reference evidence="2 3" key="1">
    <citation type="journal article" date="2024" name="G3 (Bethesda)">
        <title>Genome assembly of Hibiscus sabdariffa L. provides insights into metabolisms of medicinal natural products.</title>
        <authorList>
            <person name="Kim T."/>
        </authorList>
    </citation>
    <scope>NUCLEOTIDE SEQUENCE [LARGE SCALE GENOMIC DNA]</scope>
    <source>
        <strain evidence="2">TK-2024</strain>
        <tissue evidence="2">Old leaves</tissue>
    </source>
</reference>
<proteinExistence type="predicted"/>
<name>A0ABR2EK72_9ROSI</name>
<keyword evidence="3" id="KW-1185">Reference proteome</keyword>
<accession>A0ABR2EK72</accession>
<organism evidence="2 3">
    <name type="scientific">Hibiscus sabdariffa</name>
    <name type="common">roselle</name>
    <dbReference type="NCBI Taxonomy" id="183260"/>
    <lineage>
        <taxon>Eukaryota</taxon>
        <taxon>Viridiplantae</taxon>
        <taxon>Streptophyta</taxon>
        <taxon>Embryophyta</taxon>
        <taxon>Tracheophyta</taxon>
        <taxon>Spermatophyta</taxon>
        <taxon>Magnoliopsida</taxon>
        <taxon>eudicotyledons</taxon>
        <taxon>Gunneridae</taxon>
        <taxon>Pentapetalae</taxon>
        <taxon>rosids</taxon>
        <taxon>malvids</taxon>
        <taxon>Malvales</taxon>
        <taxon>Malvaceae</taxon>
        <taxon>Malvoideae</taxon>
        <taxon>Hibiscus</taxon>
    </lineage>
</organism>
<evidence type="ECO:0000313" key="3">
    <source>
        <dbReference type="Proteomes" id="UP001472677"/>
    </source>
</evidence>
<sequence>MGDVFRSTDEKNSDVQIWLEGEQQFYGDSTPAGFVSEMMIQTFVGATHNDVSGLKAIWDSWGREMKDTFKADYGDIAYLLSVPVDEPLIQALARFWNPTYTCFTFGNIDLTPTIEEYSALIHCPKIDENRMYSKPR</sequence>
<dbReference type="Pfam" id="PF24924">
    <property type="entry name" value="DUF7745"/>
    <property type="match status" value="1"/>
</dbReference>